<keyword evidence="1 3" id="KW-0378">Hydrolase</keyword>
<evidence type="ECO:0000256" key="1">
    <source>
        <dbReference type="ARBA" id="ARBA00022801"/>
    </source>
</evidence>
<sequence>MPTIPLRGHLAAYDDFGPTTAHPLLLVHGAGHDRGIWQAVAEGLAQAGRRTIAVDLPGHGSSSGDACLDIDAMADWVLAFADAAGLGRFDLGGHSMGSLVALAAADSAPTRVGRLVLIGSLAPMPVAPFVLDAARNDPQQAHALINKFSFAPAELIGEARRQALEEANTARMQRNGAAVLASDLAACDAWQNGLAAAARRRGPSLLLCGEVDRMTPLKAVTPLADALQAEGNARLVVLAACGHGMLDENPAAVVQALLED</sequence>
<protein>
    <submittedName>
        <fullName evidence="3">Alpha/beta fold hydrolase</fullName>
    </submittedName>
</protein>
<name>A0ABW3WB18_9RHOO</name>
<dbReference type="GO" id="GO:0016787">
    <property type="term" value="F:hydrolase activity"/>
    <property type="evidence" value="ECO:0007669"/>
    <property type="project" value="UniProtKB-KW"/>
</dbReference>
<organism evidence="3 4">
    <name type="scientific">Thauera mechernichensis</name>
    <dbReference type="NCBI Taxonomy" id="82788"/>
    <lineage>
        <taxon>Bacteria</taxon>
        <taxon>Pseudomonadati</taxon>
        <taxon>Pseudomonadota</taxon>
        <taxon>Betaproteobacteria</taxon>
        <taxon>Rhodocyclales</taxon>
        <taxon>Zoogloeaceae</taxon>
        <taxon>Thauera</taxon>
    </lineage>
</organism>
<keyword evidence="4" id="KW-1185">Reference proteome</keyword>
<dbReference type="EMBL" id="JBHTMC010000007">
    <property type="protein sequence ID" value="MFD1262704.1"/>
    <property type="molecule type" value="Genomic_DNA"/>
</dbReference>
<evidence type="ECO:0000313" key="4">
    <source>
        <dbReference type="Proteomes" id="UP001597158"/>
    </source>
</evidence>
<reference evidence="4" key="1">
    <citation type="journal article" date="2019" name="Int. J. Syst. Evol. Microbiol.">
        <title>The Global Catalogue of Microorganisms (GCM) 10K type strain sequencing project: providing services to taxonomists for standard genome sequencing and annotation.</title>
        <authorList>
            <consortium name="The Broad Institute Genomics Platform"/>
            <consortium name="The Broad Institute Genome Sequencing Center for Infectious Disease"/>
            <person name="Wu L."/>
            <person name="Ma J."/>
        </authorList>
    </citation>
    <scope>NUCLEOTIDE SEQUENCE [LARGE SCALE GENOMIC DNA]</scope>
    <source>
        <strain evidence="4">CCUG 48884</strain>
    </source>
</reference>
<dbReference type="PANTHER" id="PTHR43798">
    <property type="entry name" value="MONOACYLGLYCEROL LIPASE"/>
    <property type="match status" value="1"/>
</dbReference>
<feature type="domain" description="AB hydrolase-1" evidence="2">
    <location>
        <begin position="23"/>
        <end position="250"/>
    </location>
</feature>
<gene>
    <name evidence="3" type="ORF">ACFQ4M_03855</name>
</gene>
<dbReference type="InterPro" id="IPR029058">
    <property type="entry name" value="AB_hydrolase_fold"/>
</dbReference>
<accession>A0ABW3WB18</accession>
<evidence type="ECO:0000259" key="2">
    <source>
        <dbReference type="Pfam" id="PF00561"/>
    </source>
</evidence>
<comment type="caution">
    <text evidence="3">The sequence shown here is derived from an EMBL/GenBank/DDBJ whole genome shotgun (WGS) entry which is preliminary data.</text>
</comment>
<evidence type="ECO:0000313" key="3">
    <source>
        <dbReference type="EMBL" id="MFD1262704.1"/>
    </source>
</evidence>
<dbReference type="RefSeq" id="WP_277834634.1">
    <property type="nucleotide sequence ID" value="NZ_JARQZE010000015.1"/>
</dbReference>
<dbReference type="PRINTS" id="PR00111">
    <property type="entry name" value="ABHYDROLASE"/>
</dbReference>
<dbReference type="SUPFAM" id="SSF53474">
    <property type="entry name" value="alpha/beta-Hydrolases"/>
    <property type="match status" value="1"/>
</dbReference>
<dbReference type="InterPro" id="IPR050266">
    <property type="entry name" value="AB_hydrolase_sf"/>
</dbReference>
<dbReference type="Pfam" id="PF00561">
    <property type="entry name" value="Abhydrolase_1"/>
    <property type="match status" value="1"/>
</dbReference>
<dbReference type="PANTHER" id="PTHR43798:SF31">
    <property type="entry name" value="AB HYDROLASE SUPERFAMILY PROTEIN YCLE"/>
    <property type="match status" value="1"/>
</dbReference>
<dbReference type="InterPro" id="IPR000073">
    <property type="entry name" value="AB_hydrolase_1"/>
</dbReference>
<dbReference type="Gene3D" id="3.40.50.1820">
    <property type="entry name" value="alpha/beta hydrolase"/>
    <property type="match status" value="1"/>
</dbReference>
<proteinExistence type="predicted"/>
<dbReference type="Proteomes" id="UP001597158">
    <property type="component" value="Unassembled WGS sequence"/>
</dbReference>